<name>A0A0W0EUB0_MONRR</name>
<organism evidence="1 2">
    <name type="scientific">Moniliophthora roreri</name>
    <name type="common">Frosty pod rot fungus</name>
    <name type="synonym">Monilia roreri</name>
    <dbReference type="NCBI Taxonomy" id="221103"/>
    <lineage>
        <taxon>Eukaryota</taxon>
        <taxon>Fungi</taxon>
        <taxon>Dikarya</taxon>
        <taxon>Basidiomycota</taxon>
        <taxon>Agaricomycotina</taxon>
        <taxon>Agaricomycetes</taxon>
        <taxon>Agaricomycetidae</taxon>
        <taxon>Agaricales</taxon>
        <taxon>Marasmiineae</taxon>
        <taxon>Marasmiaceae</taxon>
        <taxon>Moniliophthora</taxon>
    </lineage>
</organism>
<dbReference type="AlphaFoldDB" id="A0A0W0EUB0"/>
<protein>
    <submittedName>
        <fullName evidence="1">Uncharacterized protein</fullName>
    </submittedName>
</protein>
<comment type="caution">
    <text evidence="1">The sequence shown here is derived from an EMBL/GenBank/DDBJ whole genome shotgun (WGS) entry which is preliminary data.</text>
</comment>
<sequence>MRTLYYGVDGQCGEQRGLSEARRALRIMFCMQAVDLMKDIKLDKIVARIASASYFEILESPAVDRFDWRAADWKRENDAAVDRFDWRAADWKREVGA</sequence>
<evidence type="ECO:0000313" key="1">
    <source>
        <dbReference type="EMBL" id="KTB27638.1"/>
    </source>
</evidence>
<reference evidence="1 2" key="1">
    <citation type="submission" date="2015-12" db="EMBL/GenBank/DDBJ databases">
        <title>Draft genome sequence of Moniliophthora roreri, the causal agent of frosty pod rot of cacao.</title>
        <authorList>
            <person name="Aime M.C."/>
            <person name="Diaz-Valderrama J.R."/>
            <person name="Kijpornyongpan T."/>
            <person name="Phillips-Mora W."/>
        </authorList>
    </citation>
    <scope>NUCLEOTIDE SEQUENCE [LARGE SCALE GENOMIC DNA]</scope>
    <source>
        <strain evidence="1 2">MCA 2952</strain>
    </source>
</reference>
<dbReference type="EMBL" id="LATX01002528">
    <property type="protein sequence ID" value="KTB27638.1"/>
    <property type="molecule type" value="Genomic_DNA"/>
</dbReference>
<gene>
    <name evidence="1" type="ORF">WG66_19806</name>
</gene>
<evidence type="ECO:0000313" key="2">
    <source>
        <dbReference type="Proteomes" id="UP000054988"/>
    </source>
</evidence>
<accession>A0A0W0EUB0</accession>
<proteinExistence type="predicted"/>
<dbReference type="Proteomes" id="UP000054988">
    <property type="component" value="Unassembled WGS sequence"/>
</dbReference>